<dbReference type="InterPro" id="IPR015943">
    <property type="entry name" value="WD40/YVTN_repeat-like_dom_sf"/>
</dbReference>
<organism evidence="2 3">
    <name type="scientific">Saprolegnia diclina (strain VS20)</name>
    <dbReference type="NCBI Taxonomy" id="1156394"/>
    <lineage>
        <taxon>Eukaryota</taxon>
        <taxon>Sar</taxon>
        <taxon>Stramenopiles</taxon>
        <taxon>Oomycota</taxon>
        <taxon>Saprolegniomycetes</taxon>
        <taxon>Saprolegniales</taxon>
        <taxon>Saprolegniaceae</taxon>
        <taxon>Saprolegnia</taxon>
    </lineage>
</organism>
<dbReference type="RefSeq" id="XP_008614570.1">
    <property type="nucleotide sequence ID" value="XM_008616348.1"/>
</dbReference>
<dbReference type="eggNOG" id="ENOG502QV0H">
    <property type="taxonomic scope" value="Eukaryota"/>
</dbReference>
<feature type="signal peptide" evidence="1">
    <location>
        <begin position="1"/>
        <end position="22"/>
    </location>
</feature>
<dbReference type="PANTHER" id="PTHR36893:SF1">
    <property type="entry name" value="BULB-TYPE LECTIN DOMAIN-CONTAINING PROTEIN"/>
    <property type="match status" value="1"/>
</dbReference>
<dbReference type="STRING" id="1156394.T0RIJ0"/>
<reference evidence="2 3" key="1">
    <citation type="submission" date="2012-04" db="EMBL/GenBank/DDBJ databases">
        <title>The Genome Sequence of Saprolegnia declina VS20.</title>
        <authorList>
            <consortium name="The Broad Institute Genome Sequencing Platform"/>
            <person name="Russ C."/>
            <person name="Nusbaum C."/>
            <person name="Tyler B."/>
            <person name="van West P."/>
            <person name="Dieguez-Uribeondo J."/>
            <person name="de Bruijn I."/>
            <person name="Tripathy S."/>
            <person name="Jiang R."/>
            <person name="Young S.K."/>
            <person name="Zeng Q."/>
            <person name="Gargeya S."/>
            <person name="Fitzgerald M."/>
            <person name="Haas B."/>
            <person name="Abouelleil A."/>
            <person name="Alvarado L."/>
            <person name="Arachchi H.M."/>
            <person name="Berlin A."/>
            <person name="Chapman S.B."/>
            <person name="Goldberg J."/>
            <person name="Griggs A."/>
            <person name="Gujja S."/>
            <person name="Hansen M."/>
            <person name="Howarth C."/>
            <person name="Imamovic A."/>
            <person name="Larimer J."/>
            <person name="McCowen C."/>
            <person name="Montmayeur A."/>
            <person name="Murphy C."/>
            <person name="Neiman D."/>
            <person name="Pearson M."/>
            <person name="Priest M."/>
            <person name="Roberts A."/>
            <person name="Saif S."/>
            <person name="Shea T."/>
            <person name="Sisk P."/>
            <person name="Sykes S."/>
            <person name="Wortman J."/>
            <person name="Nusbaum C."/>
            <person name="Birren B."/>
        </authorList>
    </citation>
    <scope>NUCLEOTIDE SEQUENCE [LARGE SCALE GENOMIC DNA]</scope>
    <source>
        <strain evidence="2 3">VS20</strain>
    </source>
</reference>
<dbReference type="PANTHER" id="PTHR36893">
    <property type="entry name" value="OS01G0275950 PROTEIN"/>
    <property type="match status" value="1"/>
</dbReference>
<dbReference type="OrthoDB" id="66678at2759"/>
<dbReference type="EMBL" id="JH767165">
    <property type="protein sequence ID" value="EQC32168.1"/>
    <property type="molecule type" value="Genomic_DNA"/>
</dbReference>
<accession>T0RIJ0</accession>
<feature type="chain" id="PRO_5004570754" evidence="1">
    <location>
        <begin position="23"/>
        <end position="473"/>
    </location>
</feature>
<dbReference type="Gene3D" id="2.130.10.10">
    <property type="entry name" value="YVTN repeat-like/Quinoprotein amine dehydrogenase"/>
    <property type="match status" value="1"/>
</dbReference>
<protein>
    <submittedName>
        <fullName evidence="2">Uncharacterized protein</fullName>
    </submittedName>
</protein>
<dbReference type="GeneID" id="19951089"/>
<dbReference type="AlphaFoldDB" id="T0RIJ0"/>
<sequence>MLRSRSLVAMLVLSSLLFGTDASRRYAVQNGRIRELPIFADETEWIAHVATNLNVPASALSTVTEMKHEHVSIDAIWVHQLFKERSIENARIATQRPVHTGYRASLAMLSAHSIFVIGRDGTLFERYFNGVVWVYMRHVSATESVYVKRLASTGGIAYTLSATPHLAPMVAVTRIAHNRFQSILVADASGRLLQRDVSDNRQLRWVDISPPDANVFSTGVLSHDGRFYVATENGKVFRWDVASSSLPLWHREDLDVNDPSDAIVTIVGASTTSTLFVLTALGRLLEFALERGERQFVDHSAAISFHMEASWGFVHTATSVFGLSPTMGLVEFNKTTSGWRVHGHPPDGHVLGGLGGNDPSMLLVVATDKSLWQCNAHEVDAIAKWIHHGGHAVHPVPPISLGSDDILLQLDDGRLGRRWRPTRRDAYARMPVLHDWQWDVYDVPEGTASPCGYCSNEPGTEDNCIQGTPVHDE</sequence>
<dbReference type="InParanoid" id="T0RIJ0"/>
<dbReference type="InterPro" id="IPR011047">
    <property type="entry name" value="Quinoprotein_ADH-like_sf"/>
</dbReference>
<keyword evidence="3" id="KW-1185">Reference proteome</keyword>
<dbReference type="Proteomes" id="UP000030762">
    <property type="component" value="Unassembled WGS sequence"/>
</dbReference>
<gene>
    <name evidence="2" type="ORF">SDRG_10362</name>
</gene>
<dbReference type="VEuPathDB" id="FungiDB:SDRG_10362"/>
<name>T0RIJ0_SAPDV</name>
<evidence type="ECO:0000256" key="1">
    <source>
        <dbReference type="SAM" id="SignalP"/>
    </source>
</evidence>
<dbReference type="SUPFAM" id="SSF50998">
    <property type="entry name" value="Quinoprotein alcohol dehydrogenase-like"/>
    <property type="match status" value="1"/>
</dbReference>
<evidence type="ECO:0000313" key="3">
    <source>
        <dbReference type="Proteomes" id="UP000030762"/>
    </source>
</evidence>
<evidence type="ECO:0000313" key="2">
    <source>
        <dbReference type="EMBL" id="EQC32168.1"/>
    </source>
</evidence>
<proteinExistence type="predicted"/>
<dbReference type="OMA" id="WIAHVAT"/>
<keyword evidence="1" id="KW-0732">Signal</keyword>